<proteinExistence type="predicted"/>
<reference evidence="1" key="2">
    <citation type="submission" date="2010-03" db="EMBL/GenBank/DDBJ databases">
        <authorList>
            <person name="Pajon A."/>
        </authorList>
    </citation>
    <scope>NUCLEOTIDE SEQUENCE</scope>
    <source>
        <strain evidence="1">Type strain: 18P13</strain>
    </source>
</reference>
<evidence type="ECO:0000313" key="2">
    <source>
        <dbReference type="Proteomes" id="UP000007054"/>
    </source>
</evidence>
<protein>
    <submittedName>
        <fullName evidence="1">Uncharacterized protein</fullName>
    </submittedName>
</protein>
<dbReference type="Proteomes" id="UP000007054">
    <property type="component" value="Chromosome"/>
</dbReference>
<dbReference type="AlphaFoldDB" id="D4LDE9"/>
<sequence>MYQANHSAVFTYFQFDSRFYFSWGFYCAAKYDKEQKS</sequence>
<organism evidence="1 2">
    <name type="scientific">Ruminococcus champanellensis (strain DSM 18848 / JCM 17042 / KCTC 15320 / 18P13)</name>
    <dbReference type="NCBI Taxonomy" id="213810"/>
    <lineage>
        <taxon>Bacteria</taxon>
        <taxon>Bacillati</taxon>
        <taxon>Bacillota</taxon>
        <taxon>Clostridia</taxon>
        <taxon>Eubacteriales</taxon>
        <taxon>Oscillospiraceae</taxon>
        <taxon>Ruminococcus</taxon>
    </lineage>
</organism>
<evidence type="ECO:0000313" key="1">
    <source>
        <dbReference type="EMBL" id="CBL17644.1"/>
    </source>
</evidence>
<dbReference type="STRING" id="213810.RUM_15510"/>
<keyword evidence="2" id="KW-1185">Reference proteome</keyword>
<reference evidence="1" key="1">
    <citation type="submission" date="2010-03" db="EMBL/GenBank/DDBJ databases">
        <title>The genome sequence of Ruminococcus sp. 18P13.</title>
        <authorList>
            <consortium name="metaHIT consortium -- http://www.metahit.eu/"/>
            <person name="Pajon A."/>
            <person name="Turner K."/>
            <person name="Parkhill J."/>
            <person name="Bernalier A."/>
        </authorList>
    </citation>
    <scope>NUCLEOTIDE SEQUENCE [LARGE SCALE GENOMIC DNA]</scope>
    <source>
        <strain evidence="1">Type strain: 18P13</strain>
    </source>
</reference>
<gene>
    <name evidence="1" type="ordered locus">RUM_15510</name>
</gene>
<dbReference type="EMBL" id="FP929052">
    <property type="protein sequence ID" value="CBL17644.1"/>
    <property type="molecule type" value="Genomic_DNA"/>
</dbReference>
<dbReference type="HOGENOM" id="CLU_3348245_0_0_9"/>
<accession>D4LDE9</accession>
<name>D4LDE9_RUMC1</name>
<dbReference type="KEGG" id="rch:RUM_15510"/>